<keyword evidence="3" id="KW-0862">Zinc</keyword>
<evidence type="ECO:0000256" key="4">
    <source>
        <dbReference type="ARBA" id="ARBA00023239"/>
    </source>
</evidence>
<evidence type="ECO:0000259" key="6">
    <source>
        <dbReference type="PROSITE" id="PS51891"/>
    </source>
</evidence>
<dbReference type="GO" id="GO:0016846">
    <property type="term" value="F:carbon-sulfur lyase activity"/>
    <property type="evidence" value="ECO:0007669"/>
    <property type="project" value="InterPro"/>
</dbReference>
<dbReference type="Gene3D" id="3.90.1590.10">
    <property type="entry name" value="glutathione-dependent formaldehyde- activating enzyme (gfa)"/>
    <property type="match status" value="1"/>
</dbReference>
<dbReference type="InterPro" id="IPR011057">
    <property type="entry name" value="Mss4-like_sf"/>
</dbReference>
<evidence type="ECO:0000256" key="5">
    <source>
        <dbReference type="SAM" id="MobiDB-lite"/>
    </source>
</evidence>
<evidence type="ECO:0000313" key="7">
    <source>
        <dbReference type="EMBL" id="KAF6746875.1"/>
    </source>
</evidence>
<dbReference type="PANTHER" id="PTHR33337:SF39">
    <property type="entry name" value="DUF636 DOMAIN PROTEIN (AFU_ORTHOLOGUE AFUA_6G11530)"/>
    <property type="match status" value="1"/>
</dbReference>
<dbReference type="GO" id="GO:0046872">
    <property type="term" value="F:metal ion binding"/>
    <property type="evidence" value="ECO:0007669"/>
    <property type="project" value="UniProtKB-KW"/>
</dbReference>
<sequence>MSPTPPVHGLVAANKEKAVVRKGSCLCKAVRYELEGEPVWFRVCHCVNCRKATGAAFMANVLFPAKSFRITQGEGALRVYEDGETASGVPMQRWFCGGCGSNVYMRSTGAVSQGEAGWVVVQSGCIDNDDGDNDDGDGEGGERKERGGESGGGKRGEEWVPTGELFSQQRRGWVGVEVRERRKVGAKAGAKL</sequence>
<accession>A0A8H6HIA0</accession>
<dbReference type="AlphaFoldDB" id="A0A8H6HIA0"/>
<evidence type="ECO:0000256" key="3">
    <source>
        <dbReference type="ARBA" id="ARBA00022833"/>
    </source>
</evidence>
<name>A0A8H6HIA0_9AGAR</name>
<comment type="caution">
    <text evidence="7">The sequence shown here is derived from an EMBL/GenBank/DDBJ whole genome shotgun (WGS) entry which is preliminary data.</text>
</comment>
<dbReference type="OrthoDB" id="9985472at2759"/>
<dbReference type="InterPro" id="IPR006913">
    <property type="entry name" value="CENP-V/GFA"/>
</dbReference>
<comment type="similarity">
    <text evidence="1">Belongs to the Gfa family.</text>
</comment>
<keyword evidence="4" id="KW-0456">Lyase</keyword>
<dbReference type="PANTHER" id="PTHR33337">
    <property type="entry name" value="GFA DOMAIN-CONTAINING PROTEIN"/>
    <property type="match status" value="1"/>
</dbReference>
<evidence type="ECO:0000313" key="8">
    <source>
        <dbReference type="Proteomes" id="UP000521943"/>
    </source>
</evidence>
<feature type="compositionally biased region" description="Basic and acidic residues" evidence="5">
    <location>
        <begin position="140"/>
        <end position="158"/>
    </location>
</feature>
<feature type="domain" description="CENP-V/GFA" evidence="6">
    <location>
        <begin position="21"/>
        <end position="145"/>
    </location>
</feature>
<gene>
    <name evidence="7" type="ORF">DFP72DRAFT_1016756</name>
</gene>
<dbReference type="EMBL" id="JACGCI010000087">
    <property type="protein sequence ID" value="KAF6746875.1"/>
    <property type="molecule type" value="Genomic_DNA"/>
</dbReference>
<dbReference type="Pfam" id="PF04828">
    <property type="entry name" value="GFA"/>
    <property type="match status" value="1"/>
</dbReference>
<dbReference type="PROSITE" id="PS51891">
    <property type="entry name" value="CENP_V_GFA"/>
    <property type="match status" value="1"/>
</dbReference>
<proteinExistence type="inferred from homology"/>
<evidence type="ECO:0000256" key="1">
    <source>
        <dbReference type="ARBA" id="ARBA00005495"/>
    </source>
</evidence>
<keyword evidence="2" id="KW-0479">Metal-binding</keyword>
<feature type="region of interest" description="Disordered" evidence="5">
    <location>
        <begin position="126"/>
        <end position="164"/>
    </location>
</feature>
<reference evidence="7 8" key="1">
    <citation type="submission" date="2020-07" db="EMBL/GenBank/DDBJ databases">
        <title>Comparative genomics of pyrophilous fungi reveals a link between fire events and developmental genes.</title>
        <authorList>
            <consortium name="DOE Joint Genome Institute"/>
            <person name="Steindorff A.S."/>
            <person name="Carver A."/>
            <person name="Calhoun S."/>
            <person name="Stillman K."/>
            <person name="Liu H."/>
            <person name="Lipzen A."/>
            <person name="Pangilinan J."/>
            <person name="Labutti K."/>
            <person name="Bruns T.D."/>
            <person name="Grigoriev I.V."/>
        </authorList>
    </citation>
    <scope>NUCLEOTIDE SEQUENCE [LARGE SCALE GENOMIC DNA]</scope>
    <source>
        <strain evidence="7 8">CBS 144469</strain>
    </source>
</reference>
<keyword evidence="8" id="KW-1185">Reference proteome</keyword>
<evidence type="ECO:0000256" key="2">
    <source>
        <dbReference type="ARBA" id="ARBA00022723"/>
    </source>
</evidence>
<protein>
    <submittedName>
        <fullName evidence="7">Mss4-like protein</fullName>
    </submittedName>
</protein>
<dbReference type="Proteomes" id="UP000521943">
    <property type="component" value="Unassembled WGS sequence"/>
</dbReference>
<dbReference type="SUPFAM" id="SSF51316">
    <property type="entry name" value="Mss4-like"/>
    <property type="match status" value="1"/>
</dbReference>
<feature type="compositionally biased region" description="Acidic residues" evidence="5">
    <location>
        <begin position="127"/>
        <end position="139"/>
    </location>
</feature>
<organism evidence="7 8">
    <name type="scientific">Ephemerocybe angulata</name>
    <dbReference type="NCBI Taxonomy" id="980116"/>
    <lineage>
        <taxon>Eukaryota</taxon>
        <taxon>Fungi</taxon>
        <taxon>Dikarya</taxon>
        <taxon>Basidiomycota</taxon>
        <taxon>Agaricomycotina</taxon>
        <taxon>Agaricomycetes</taxon>
        <taxon>Agaricomycetidae</taxon>
        <taxon>Agaricales</taxon>
        <taxon>Agaricineae</taxon>
        <taxon>Psathyrellaceae</taxon>
        <taxon>Ephemerocybe</taxon>
    </lineage>
</organism>